<dbReference type="Gene3D" id="3.40.50.1820">
    <property type="entry name" value="alpha/beta hydrolase"/>
    <property type="match status" value="1"/>
</dbReference>
<sequence length="290" mass="33986">MTKINPDVELMTVTQIIILVVVIYVVICIIAYKIQEYFIFKPEKLSQDFEFKYDNHFEELFFDMPDGARINGLLFYDVGETTRGLVIYFHGNSRSIKGWAKYAKDFFSHDYDVLMIDYRGFGKSTGKRNEDKMYEDSQVVYNKMQAKGYLEKHIVIYGRSLGSGFACKLASRNHPKMLILDAPYYSFSQLTSRFLPFLPVSMLLRFSIRTDEYIKFVKCSIYIIHGTKDFLIPFRSSVKLAKLAPQHTRLVPIYGGGHNNLPSFSEYHRHLEDILLDRFDLIFDKQFRIE</sequence>
<keyword evidence="1" id="KW-1133">Transmembrane helix</keyword>
<evidence type="ECO:0000313" key="3">
    <source>
        <dbReference type="EMBL" id="MFD2523882.1"/>
    </source>
</evidence>
<organism evidence="3 4">
    <name type="scientific">Emticicia soli</name>
    <dbReference type="NCBI Taxonomy" id="2027878"/>
    <lineage>
        <taxon>Bacteria</taxon>
        <taxon>Pseudomonadati</taxon>
        <taxon>Bacteroidota</taxon>
        <taxon>Cytophagia</taxon>
        <taxon>Cytophagales</taxon>
        <taxon>Leadbetterellaceae</taxon>
        <taxon>Emticicia</taxon>
    </lineage>
</organism>
<name>A0ABW5JCU8_9BACT</name>
<dbReference type="Pfam" id="PF12146">
    <property type="entry name" value="Hydrolase_4"/>
    <property type="match status" value="1"/>
</dbReference>
<evidence type="ECO:0000313" key="4">
    <source>
        <dbReference type="Proteomes" id="UP001597510"/>
    </source>
</evidence>
<proteinExistence type="predicted"/>
<dbReference type="Proteomes" id="UP001597510">
    <property type="component" value="Unassembled WGS sequence"/>
</dbReference>
<keyword evidence="1" id="KW-0472">Membrane</keyword>
<comment type="caution">
    <text evidence="3">The sequence shown here is derived from an EMBL/GenBank/DDBJ whole genome shotgun (WGS) entry which is preliminary data.</text>
</comment>
<protein>
    <submittedName>
        <fullName evidence="3">Alpha/beta hydrolase</fullName>
    </submittedName>
</protein>
<keyword evidence="1" id="KW-0812">Transmembrane</keyword>
<feature type="transmembrane region" description="Helical" evidence="1">
    <location>
        <begin position="12"/>
        <end position="32"/>
    </location>
</feature>
<gene>
    <name evidence="3" type="ORF">ACFSR2_23475</name>
</gene>
<dbReference type="PANTHER" id="PTHR12277">
    <property type="entry name" value="ALPHA/BETA HYDROLASE DOMAIN-CONTAINING PROTEIN"/>
    <property type="match status" value="1"/>
</dbReference>
<dbReference type="EMBL" id="JBHULC010000038">
    <property type="protein sequence ID" value="MFD2523882.1"/>
    <property type="molecule type" value="Genomic_DNA"/>
</dbReference>
<reference evidence="4" key="1">
    <citation type="journal article" date="2019" name="Int. J. Syst. Evol. Microbiol.">
        <title>The Global Catalogue of Microorganisms (GCM) 10K type strain sequencing project: providing services to taxonomists for standard genome sequencing and annotation.</title>
        <authorList>
            <consortium name="The Broad Institute Genomics Platform"/>
            <consortium name="The Broad Institute Genome Sequencing Center for Infectious Disease"/>
            <person name="Wu L."/>
            <person name="Ma J."/>
        </authorList>
    </citation>
    <scope>NUCLEOTIDE SEQUENCE [LARGE SCALE GENOMIC DNA]</scope>
    <source>
        <strain evidence="4">KCTC 52344</strain>
    </source>
</reference>
<dbReference type="InterPro" id="IPR029058">
    <property type="entry name" value="AB_hydrolase_fold"/>
</dbReference>
<dbReference type="RefSeq" id="WP_340234292.1">
    <property type="nucleotide sequence ID" value="NZ_JBBEWC010000001.1"/>
</dbReference>
<accession>A0ABW5JCU8</accession>
<keyword evidence="4" id="KW-1185">Reference proteome</keyword>
<dbReference type="InterPro" id="IPR022742">
    <property type="entry name" value="Hydrolase_4"/>
</dbReference>
<dbReference type="GO" id="GO:0016787">
    <property type="term" value="F:hydrolase activity"/>
    <property type="evidence" value="ECO:0007669"/>
    <property type="project" value="UniProtKB-KW"/>
</dbReference>
<evidence type="ECO:0000259" key="2">
    <source>
        <dbReference type="Pfam" id="PF12146"/>
    </source>
</evidence>
<feature type="domain" description="Serine aminopeptidase S33" evidence="2">
    <location>
        <begin position="82"/>
        <end position="190"/>
    </location>
</feature>
<evidence type="ECO:0000256" key="1">
    <source>
        <dbReference type="SAM" id="Phobius"/>
    </source>
</evidence>
<keyword evidence="3" id="KW-0378">Hydrolase</keyword>
<dbReference type="SUPFAM" id="SSF53474">
    <property type="entry name" value="alpha/beta-Hydrolases"/>
    <property type="match status" value="1"/>
</dbReference>
<dbReference type="PANTHER" id="PTHR12277:SF81">
    <property type="entry name" value="PROTEIN ABHD13"/>
    <property type="match status" value="1"/>
</dbReference>